<evidence type="ECO:0000256" key="1">
    <source>
        <dbReference type="SAM" id="Phobius"/>
    </source>
</evidence>
<gene>
    <name evidence="2" type="ORF">B0I08_10544</name>
</gene>
<dbReference type="OrthoDB" id="9996291at2"/>
<protein>
    <submittedName>
        <fullName evidence="2">Branched-subunit amino acid transport protein AzlD</fullName>
    </submittedName>
</protein>
<dbReference type="Pfam" id="PF05437">
    <property type="entry name" value="AzlD"/>
    <property type="match status" value="1"/>
</dbReference>
<name>A0A2T0VCH8_9MICO</name>
<proteinExistence type="predicted"/>
<evidence type="ECO:0000313" key="3">
    <source>
        <dbReference type="Proteomes" id="UP000237983"/>
    </source>
</evidence>
<organism evidence="2 3">
    <name type="scientific">Glaciihabitans tibetensis</name>
    <dbReference type="NCBI Taxonomy" id="1266600"/>
    <lineage>
        <taxon>Bacteria</taxon>
        <taxon>Bacillati</taxon>
        <taxon>Actinomycetota</taxon>
        <taxon>Actinomycetes</taxon>
        <taxon>Micrococcales</taxon>
        <taxon>Microbacteriaceae</taxon>
        <taxon>Glaciihabitans</taxon>
    </lineage>
</organism>
<dbReference type="EMBL" id="PVTL01000005">
    <property type="protein sequence ID" value="PRY67883.1"/>
    <property type="molecule type" value="Genomic_DNA"/>
</dbReference>
<feature type="transmembrane region" description="Helical" evidence="1">
    <location>
        <begin position="70"/>
        <end position="99"/>
    </location>
</feature>
<keyword evidence="1" id="KW-1133">Transmembrane helix</keyword>
<feature type="transmembrane region" description="Helical" evidence="1">
    <location>
        <begin position="6"/>
        <end position="27"/>
    </location>
</feature>
<dbReference type="Proteomes" id="UP000237983">
    <property type="component" value="Unassembled WGS sequence"/>
</dbReference>
<keyword evidence="3" id="KW-1185">Reference proteome</keyword>
<dbReference type="RefSeq" id="WP_106212416.1">
    <property type="nucleotide sequence ID" value="NZ_PVTL01000005.1"/>
</dbReference>
<keyword evidence="1" id="KW-0472">Membrane</keyword>
<evidence type="ECO:0000313" key="2">
    <source>
        <dbReference type="EMBL" id="PRY67883.1"/>
    </source>
</evidence>
<dbReference type="InterPro" id="IPR008407">
    <property type="entry name" value="Brnchd-chn_aa_trnsp_AzlD"/>
</dbReference>
<sequence>MPDVNLFLAVLVLAVGTYATRLGGVGFGGSRLARQFEQWTEPAVIVLLAGVATTGALYDGQEFAGWARVAGVAVTALAAAIRAPFVVVVLVAAAITAGLRAVGVH</sequence>
<dbReference type="AlphaFoldDB" id="A0A2T0VCH8"/>
<accession>A0A2T0VCH8</accession>
<keyword evidence="1" id="KW-0812">Transmembrane</keyword>
<feature type="transmembrane region" description="Helical" evidence="1">
    <location>
        <begin position="39"/>
        <end position="58"/>
    </location>
</feature>
<comment type="caution">
    <text evidence="2">The sequence shown here is derived from an EMBL/GenBank/DDBJ whole genome shotgun (WGS) entry which is preliminary data.</text>
</comment>
<reference evidence="2 3" key="1">
    <citation type="submission" date="2018-03" db="EMBL/GenBank/DDBJ databases">
        <title>Genomic Encyclopedia of Type Strains, Phase III (KMG-III): the genomes of soil and plant-associated and newly described type strains.</title>
        <authorList>
            <person name="Whitman W."/>
        </authorList>
    </citation>
    <scope>NUCLEOTIDE SEQUENCE [LARGE SCALE GENOMIC DNA]</scope>
    <source>
        <strain evidence="2 3">CGMCC 1.12484</strain>
    </source>
</reference>